<dbReference type="Pfam" id="PF13450">
    <property type="entry name" value="NAD_binding_8"/>
    <property type="match status" value="1"/>
</dbReference>
<dbReference type="InterPro" id="IPR036188">
    <property type="entry name" value="FAD/NAD-bd_sf"/>
</dbReference>
<organism evidence="1 2">
    <name type="scientific">Lysinibacillus sphaericus (strain C3-41)</name>
    <dbReference type="NCBI Taxonomy" id="444177"/>
    <lineage>
        <taxon>Bacteria</taxon>
        <taxon>Bacillati</taxon>
        <taxon>Bacillota</taxon>
        <taxon>Bacilli</taxon>
        <taxon>Bacillales</taxon>
        <taxon>Bacillaceae</taxon>
        <taxon>Lysinibacillus</taxon>
    </lineage>
</organism>
<dbReference type="EMBL" id="CP000817">
    <property type="protein sequence ID" value="ACA37807.1"/>
    <property type="molecule type" value="Genomic_DNA"/>
</dbReference>
<evidence type="ECO:0008006" key="3">
    <source>
        <dbReference type="Google" id="ProtNLM"/>
    </source>
</evidence>
<sequence>MKTVVVLGGGITGLCTMHYLQRQVKEKNLDVQLVLVEKNTYLGGKLYSAYEQVLLWKLVLILL</sequence>
<protein>
    <recommendedName>
        <fullName evidence="3">FAD-dependent oxidoreductase</fullName>
    </recommendedName>
</protein>
<dbReference type="EnsemblBacteria" id="ACA37807">
    <property type="protein sequence ID" value="ACA37807"/>
    <property type="gene ID" value="Bsph_0173"/>
</dbReference>
<dbReference type="AlphaFoldDB" id="B1HTR6"/>
<dbReference type="HOGENOM" id="CLU_2880535_0_0_9"/>
<proteinExistence type="predicted"/>
<accession>B1HTR6</accession>
<evidence type="ECO:0000313" key="2">
    <source>
        <dbReference type="Proteomes" id="UP000002164"/>
    </source>
</evidence>
<gene>
    <name evidence="1" type="ordered locus">Bsph_0173</name>
</gene>
<dbReference type="Gene3D" id="3.50.50.60">
    <property type="entry name" value="FAD/NAD(P)-binding domain"/>
    <property type="match status" value="1"/>
</dbReference>
<reference evidence="1 2" key="1">
    <citation type="journal article" date="2008" name="J. Bacteriol.">
        <title>Complete genome sequence of the mosquitocidal bacterium Bacillus sphaericus C3-41 and comparison with those of closely related Bacillus species.</title>
        <authorList>
            <person name="Hu X."/>
            <person name="Fan W."/>
            <person name="Han B."/>
            <person name="Liu H."/>
            <person name="Zheng D."/>
            <person name="Li Q."/>
            <person name="Dong W."/>
            <person name="Yan J."/>
            <person name="Gao M."/>
            <person name="Berry C."/>
            <person name="Yuan Z."/>
        </authorList>
    </citation>
    <scope>NUCLEOTIDE SEQUENCE [LARGE SCALE GENOMIC DNA]</scope>
    <source>
        <strain evidence="1 2">C3-41</strain>
    </source>
</reference>
<name>B1HTR6_LYSSC</name>
<dbReference type="KEGG" id="lsp:Bsph_0173"/>
<dbReference type="SUPFAM" id="SSF51905">
    <property type="entry name" value="FAD/NAD(P)-binding domain"/>
    <property type="match status" value="1"/>
</dbReference>
<evidence type="ECO:0000313" key="1">
    <source>
        <dbReference type="EMBL" id="ACA37807.1"/>
    </source>
</evidence>
<dbReference type="Proteomes" id="UP000002164">
    <property type="component" value="Chromosome"/>
</dbReference>